<dbReference type="InterPro" id="IPR050556">
    <property type="entry name" value="Type_II_TA_system_RNase"/>
</dbReference>
<evidence type="ECO:0000259" key="8">
    <source>
        <dbReference type="Pfam" id="PF01850"/>
    </source>
</evidence>
<keyword evidence="6" id="KW-0460">Magnesium</keyword>
<dbReference type="InterPro" id="IPR029060">
    <property type="entry name" value="PIN-like_dom_sf"/>
</dbReference>
<protein>
    <recommendedName>
        <fullName evidence="8">PIN domain-containing protein</fullName>
    </recommendedName>
</protein>
<evidence type="ECO:0000256" key="3">
    <source>
        <dbReference type="ARBA" id="ARBA00022722"/>
    </source>
</evidence>
<reference evidence="10" key="1">
    <citation type="journal article" date="2019" name="Int. J. Syst. Evol. Microbiol.">
        <title>The Global Catalogue of Microorganisms (GCM) 10K type strain sequencing project: providing services to taxonomists for standard genome sequencing and annotation.</title>
        <authorList>
            <consortium name="The Broad Institute Genomics Platform"/>
            <consortium name="The Broad Institute Genome Sequencing Center for Infectious Disease"/>
            <person name="Wu L."/>
            <person name="Ma J."/>
        </authorList>
    </citation>
    <scope>NUCLEOTIDE SEQUENCE [LARGE SCALE GENOMIC DNA]</scope>
    <source>
        <strain evidence="10">CGMCC 1.14966</strain>
    </source>
</reference>
<dbReference type="RefSeq" id="WP_308420581.1">
    <property type="nucleotide sequence ID" value="NZ_BMGY01000002.1"/>
</dbReference>
<proteinExistence type="inferred from homology"/>
<gene>
    <name evidence="9" type="ORF">GCM10011495_03530</name>
</gene>
<evidence type="ECO:0000256" key="2">
    <source>
        <dbReference type="ARBA" id="ARBA00022649"/>
    </source>
</evidence>
<accession>A0ABQ1ZWR0</accession>
<keyword evidence="5" id="KW-0378">Hydrolase</keyword>
<name>A0ABQ1ZWR0_9BACT</name>
<dbReference type="InterPro" id="IPR002716">
    <property type="entry name" value="PIN_dom"/>
</dbReference>
<organism evidence="9 10">
    <name type="scientific">Hymenobacter frigidus</name>
    <dbReference type="NCBI Taxonomy" id="1524095"/>
    <lineage>
        <taxon>Bacteria</taxon>
        <taxon>Pseudomonadati</taxon>
        <taxon>Bacteroidota</taxon>
        <taxon>Cytophagia</taxon>
        <taxon>Cytophagales</taxon>
        <taxon>Hymenobacteraceae</taxon>
        <taxon>Hymenobacter</taxon>
    </lineage>
</organism>
<evidence type="ECO:0000256" key="5">
    <source>
        <dbReference type="ARBA" id="ARBA00022801"/>
    </source>
</evidence>
<dbReference type="Proteomes" id="UP000637774">
    <property type="component" value="Unassembled WGS sequence"/>
</dbReference>
<dbReference type="PANTHER" id="PTHR33653">
    <property type="entry name" value="RIBONUCLEASE VAPC2"/>
    <property type="match status" value="1"/>
</dbReference>
<dbReference type="Pfam" id="PF01850">
    <property type="entry name" value="PIN"/>
    <property type="match status" value="1"/>
</dbReference>
<feature type="domain" description="PIN" evidence="8">
    <location>
        <begin position="10"/>
        <end position="67"/>
    </location>
</feature>
<dbReference type="SUPFAM" id="SSF88723">
    <property type="entry name" value="PIN domain-like"/>
    <property type="match status" value="1"/>
</dbReference>
<sequence length="82" mass="9149">MRDGRERQQLDALMAVYDVLPVTESIEVAAGLLWRQYRRSHGVGFADALIAVTAQAHNATLVTLNTKHFPMLPDALVPYQKT</sequence>
<dbReference type="CDD" id="cd18741">
    <property type="entry name" value="PIN_VapC4-5_FitB-like"/>
    <property type="match status" value="1"/>
</dbReference>
<comment type="caution">
    <text evidence="9">The sequence shown here is derived from an EMBL/GenBank/DDBJ whole genome shotgun (WGS) entry which is preliminary data.</text>
</comment>
<evidence type="ECO:0000256" key="7">
    <source>
        <dbReference type="ARBA" id="ARBA00038093"/>
    </source>
</evidence>
<evidence type="ECO:0000313" key="9">
    <source>
        <dbReference type="EMBL" id="GGH79583.1"/>
    </source>
</evidence>
<keyword evidence="10" id="KW-1185">Reference proteome</keyword>
<evidence type="ECO:0000313" key="10">
    <source>
        <dbReference type="Proteomes" id="UP000637774"/>
    </source>
</evidence>
<dbReference type="PANTHER" id="PTHR33653:SF1">
    <property type="entry name" value="RIBONUCLEASE VAPC2"/>
    <property type="match status" value="1"/>
</dbReference>
<evidence type="ECO:0000256" key="4">
    <source>
        <dbReference type="ARBA" id="ARBA00022723"/>
    </source>
</evidence>
<comment type="similarity">
    <text evidence="7">Belongs to the PINc/VapC protein family.</text>
</comment>
<comment type="cofactor">
    <cofactor evidence="1">
        <name>Mg(2+)</name>
        <dbReference type="ChEBI" id="CHEBI:18420"/>
    </cofactor>
</comment>
<keyword evidence="2" id="KW-1277">Toxin-antitoxin system</keyword>
<evidence type="ECO:0000256" key="6">
    <source>
        <dbReference type="ARBA" id="ARBA00022842"/>
    </source>
</evidence>
<keyword evidence="4" id="KW-0479">Metal-binding</keyword>
<dbReference type="EMBL" id="BMGY01000002">
    <property type="protein sequence ID" value="GGH79583.1"/>
    <property type="molecule type" value="Genomic_DNA"/>
</dbReference>
<evidence type="ECO:0000256" key="1">
    <source>
        <dbReference type="ARBA" id="ARBA00001946"/>
    </source>
</evidence>
<dbReference type="Gene3D" id="3.40.50.1010">
    <property type="entry name" value="5'-nuclease"/>
    <property type="match status" value="1"/>
</dbReference>
<keyword evidence="3" id="KW-0540">Nuclease</keyword>